<dbReference type="EMBL" id="BCMH01000010">
    <property type="protein sequence ID" value="GAX03912.1"/>
    <property type="molecule type" value="Genomic_DNA"/>
</dbReference>
<dbReference type="Pfam" id="PF12323">
    <property type="entry name" value="HTH_OrfB_IS605"/>
    <property type="match status" value="1"/>
</dbReference>
<dbReference type="RefSeq" id="WP_089088870.1">
    <property type="nucleotide sequence ID" value="NZ_BCMH01000010.1"/>
</dbReference>
<dbReference type="Proteomes" id="UP000198430">
    <property type="component" value="Unassembled WGS sequence"/>
</dbReference>
<evidence type="ECO:0000313" key="4">
    <source>
        <dbReference type="Proteomes" id="UP000198430"/>
    </source>
</evidence>
<gene>
    <name evidence="3" type="ORF">IWT140_01546</name>
</gene>
<evidence type="ECO:0000256" key="1">
    <source>
        <dbReference type="SAM" id="Phobius"/>
    </source>
</evidence>
<keyword evidence="1" id="KW-0812">Transmembrane</keyword>
<keyword evidence="1" id="KW-0472">Membrane</keyword>
<evidence type="ECO:0000259" key="2">
    <source>
        <dbReference type="Pfam" id="PF12323"/>
    </source>
</evidence>
<protein>
    <submittedName>
        <fullName evidence="3">Transposase</fullName>
    </submittedName>
</protein>
<keyword evidence="1" id="KW-1133">Transmembrane helix</keyword>
<accession>A0A1Z5IQP0</accession>
<dbReference type="InterPro" id="IPR021027">
    <property type="entry name" value="Transposase_put_HTH"/>
</dbReference>
<proteinExistence type="predicted"/>
<organism evidence="3 4">
    <name type="scientific">Secundilactobacillus pentosiphilus</name>
    <dbReference type="NCBI Taxonomy" id="1714682"/>
    <lineage>
        <taxon>Bacteria</taxon>
        <taxon>Bacillati</taxon>
        <taxon>Bacillota</taxon>
        <taxon>Bacilli</taxon>
        <taxon>Lactobacillales</taxon>
        <taxon>Lactobacillaceae</taxon>
        <taxon>Secundilactobacillus</taxon>
    </lineage>
</organism>
<feature type="domain" description="Transposase putative helix-turn-helix" evidence="2">
    <location>
        <begin position="1"/>
        <end position="37"/>
    </location>
</feature>
<keyword evidence="4" id="KW-1185">Reference proteome</keyword>
<reference evidence="3 4" key="1">
    <citation type="submission" date="2015-11" db="EMBL/GenBank/DDBJ databases">
        <title>Draft genome sequences of new species of the genus Lactobacillus isolated from orchardgrass silage.</title>
        <authorList>
            <person name="Tohno M."/>
            <person name="Tanizawa Y."/>
            <person name="Arita M."/>
        </authorList>
    </citation>
    <scope>NUCLEOTIDE SEQUENCE [LARGE SCALE GENOMIC DNA]</scope>
    <source>
        <strain evidence="3 4">IWT140</strain>
    </source>
</reference>
<feature type="transmembrane region" description="Helical" evidence="1">
    <location>
        <begin position="29"/>
        <end position="50"/>
    </location>
</feature>
<evidence type="ECO:0000313" key="3">
    <source>
        <dbReference type="EMBL" id="GAX03912.1"/>
    </source>
</evidence>
<dbReference type="AlphaFoldDB" id="A0A1Z5IQP0"/>
<sequence length="53" mass="6257">MTYQGIKLRLYPNQDQQLKIKLNFGCNRFVWNQMLNITVVVIMIAISMPLPIF</sequence>
<name>A0A1Z5IQP0_9LACO</name>
<comment type="caution">
    <text evidence="3">The sequence shown here is derived from an EMBL/GenBank/DDBJ whole genome shotgun (WGS) entry which is preliminary data.</text>
</comment>